<dbReference type="SUPFAM" id="SSF52266">
    <property type="entry name" value="SGNH hydrolase"/>
    <property type="match status" value="1"/>
</dbReference>
<dbReference type="InterPro" id="IPR006311">
    <property type="entry name" value="TAT_signal"/>
</dbReference>
<feature type="chain" id="PRO_5047001996" description="Ricin B lectin domain-containing protein" evidence="1">
    <location>
        <begin position="41"/>
        <end position="551"/>
    </location>
</feature>
<dbReference type="InterPro" id="IPR037460">
    <property type="entry name" value="SEST-like"/>
</dbReference>
<dbReference type="SUPFAM" id="SSF50370">
    <property type="entry name" value="Ricin B-like lectins"/>
    <property type="match status" value="1"/>
</dbReference>
<dbReference type="InterPro" id="IPR036514">
    <property type="entry name" value="SGNH_hydro_sf"/>
</dbReference>
<dbReference type="InterPro" id="IPR000772">
    <property type="entry name" value="Ricin_B_lectin"/>
</dbReference>
<gene>
    <name evidence="3" type="ORF">GCM10009663_00370</name>
</gene>
<organism evidence="3 4">
    <name type="scientific">Kitasatospora arboriphila</name>
    <dbReference type="NCBI Taxonomy" id="258052"/>
    <lineage>
        <taxon>Bacteria</taxon>
        <taxon>Bacillati</taxon>
        <taxon>Actinomycetota</taxon>
        <taxon>Actinomycetes</taxon>
        <taxon>Kitasatosporales</taxon>
        <taxon>Streptomycetaceae</taxon>
        <taxon>Kitasatospora</taxon>
    </lineage>
</organism>
<accession>A0ABN1T7R8</accession>
<dbReference type="Pfam" id="PF14200">
    <property type="entry name" value="RicinB_lectin_2"/>
    <property type="match status" value="1"/>
</dbReference>
<evidence type="ECO:0000256" key="1">
    <source>
        <dbReference type="SAM" id="SignalP"/>
    </source>
</evidence>
<feature type="signal peptide" evidence="1">
    <location>
        <begin position="1"/>
        <end position="40"/>
    </location>
</feature>
<reference evidence="3 4" key="1">
    <citation type="journal article" date="2019" name="Int. J. Syst. Evol. Microbiol.">
        <title>The Global Catalogue of Microorganisms (GCM) 10K type strain sequencing project: providing services to taxonomists for standard genome sequencing and annotation.</title>
        <authorList>
            <consortium name="The Broad Institute Genomics Platform"/>
            <consortium name="The Broad Institute Genome Sequencing Center for Infectious Disease"/>
            <person name="Wu L."/>
            <person name="Ma J."/>
        </authorList>
    </citation>
    <scope>NUCLEOTIDE SEQUENCE [LARGE SCALE GENOMIC DNA]</scope>
    <source>
        <strain evidence="3 4">JCM 13002</strain>
    </source>
</reference>
<sequence length="551" mass="58305">MRSSPLPGLRRRRAAGLPAAALLAAVLGLAGLPAAAPARAADGVGARPAAIVALGDSAISGEGAGTDTGDDYVPGTDTPGNYCHRSTRSEIFLTGLPDLVPLDLACSGAQTGDLVSDPELAKITGPGGGDFGEPKQDVQLADAAAEYDVKMVVVTIGANDDFDFSGIMLACLGQYFPVPKSQGCRDTIGTAEIAARAERVKPKVAAALTNVRATMRRAGYADSSYQLVYQSYFTPITPDIRRNDYLGKIADGCPAFPEDLAWGHNLVVPAFSDALREAAGRVPGVRYLDQRRVSYGHEVCARWTSSPYEYTNGDVIDVSERTRNGCDQEIGIPGVCMNMVRQSYHLRVAGYRGEAACLAQFYRRPALDQAYCSLDRTNTTSIAPLTAGQPFPDTPEDGSWYRLTDAATGRALDIAGGGTYGDATDGRAAITYRPTGGLNQSFLLRAAVGGSFELASTANTSMCLDATGGSTAPGTRLVQWHCHGGGNQHWLLLPTADGRYRIADSQDRTKLVTATTTLDPQGNRTLALAQDTGTPDQLWQLDKLGISYLPN</sequence>
<comment type="caution">
    <text evidence="3">The sequence shown here is derived from an EMBL/GenBank/DDBJ whole genome shotgun (WGS) entry which is preliminary data.</text>
</comment>
<proteinExistence type="predicted"/>
<dbReference type="PANTHER" id="PTHR37981">
    <property type="entry name" value="LIPASE 2"/>
    <property type="match status" value="1"/>
</dbReference>
<dbReference type="EMBL" id="BAAALD010000001">
    <property type="protein sequence ID" value="GAA1069182.1"/>
    <property type="molecule type" value="Genomic_DNA"/>
</dbReference>
<name>A0ABN1T7R8_9ACTN</name>
<protein>
    <recommendedName>
        <fullName evidence="2">Ricin B lectin domain-containing protein</fullName>
    </recommendedName>
</protein>
<keyword evidence="1" id="KW-0732">Signal</keyword>
<dbReference type="Gene3D" id="2.80.10.50">
    <property type="match status" value="1"/>
</dbReference>
<dbReference type="PROSITE" id="PS50231">
    <property type="entry name" value="RICIN_B_LECTIN"/>
    <property type="match status" value="1"/>
</dbReference>
<dbReference type="Gene3D" id="3.40.50.1110">
    <property type="entry name" value="SGNH hydrolase"/>
    <property type="match status" value="1"/>
</dbReference>
<dbReference type="PANTHER" id="PTHR37981:SF1">
    <property type="entry name" value="SGNH HYDROLASE-TYPE ESTERASE DOMAIN-CONTAINING PROTEIN"/>
    <property type="match status" value="1"/>
</dbReference>
<evidence type="ECO:0000313" key="4">
    <source>
        <dbReference type="Proteomes" id="UP001499987"/>
    </source>
</evidence>
<dbReference type="CDD" id="cd00161">
    <property type="entry name" value="beta-trefoil_Ricin-like"/>
    <property type="match status" value="1"/>
</dbReference>
<dbReference type="RefSeq" id="WP_344621367.1">
    <property type="nucleotide sequence ID" value="NZ_BAAALD010000001.1"/>
</dbReference>
<evidence type="ECO:0000313" key="3">
    <source>
        <dbReference type="EMBL" id="GAA1069182.1"/>
    </source>
</evidence>
<dbReference type="PROSITE" id="PS51318">
    <property type="entry name" value="TAT"/>
    <property type="match status" value="1"/>
</dbReference>
<evidence type="ECO:0000259" key="2">
    <source>
        <dbReference type="Pfam" id="PF14200"/>
    </source>
</evidence>
<dbReference type="Proteomes" id="UP001499987">
    <property type="component" value="Unassembled WGS sequence"/>
</dbReference>
<dbReference type="InterPro" id="IPR035992">
    <property type="entry name" value="Ricin_B-like_lectins"/>
</dbReference>
<keyword evidence="4" id="KW-1185">Reference proteome</keyword>
<feature type="domain" description="Ricin B lectin" evidence="2">
    <location>
        <begin position="439"/>
        <end position="508"/>
    </location>
</feature>